<dbReference type="HOGENOM" id="CLU_2817633_0_0_1"/>
<gene>
    <name evidence="2" type="ORF">TCM_034581</name>
</gene>
<evidence type="ECO:0000313" key="3">
    <source>
        <dbReference type="Proteomes" id="UP000026915"/>
    </source>
</evidence>
<sequence>MGKGQRQYRNRLSIESNQSQSPTLPSVSAWFTAQCTAPPHRQIRNSNNPANGGDLAANRSDSVQAQM</sequence>
<evidence type="ECO:0000256" key="1">
    <source>
        <dbReference type="SAM" id="MobiDB-lite"/>
    </source>
</evidence>
<dbReference type="InParanoid" id="A0A061FET1"/>
<dbReference type="Gramene" id="EOY15566">
    <property type="protein sequence ID" value="EOY15566"/>
    <property type="gene ID" value="TCM_034581"/>
</dbReference>
<feature type="region of interest" description="Disordered" evidence="1">
    <location>
        <begin position="1"/>
        <end position="25"/>
    </location>
</feature>
<dbReference type="EMBL" id="CM001886">
    <property type="protein sequence ID" value="EOY15566.1"/>
    <property type="molecule type" value="Genomic_DNA"/>
</dbReference>
<name>A0A061FET1_THECC</name>
<dbReference type="Proteomes" id="UP000026915">
    <property type="component" value="Chromosome 8"/>
</dbReference>
<evidence type="ECO:0000313" key="2">
    <source>
        <dbReference type="EMBL" id="EOY15566.1"/>
    </source>
</evidence>
<organism evidence="2 3">
    <name type="scientific">Theobroma cacao</name>
    <name type="common">Cacao</name>
    <name type="synonym">Cocoa</name>
    <dbReference type="NCBI Taxonomy" id="3641"/>
    <lineage>
        <taxon>Eukaryota</taxon>
        <taxon>Viridiplantae</taxon>
        <taxon>Streptophyta</taxon>
        <taxon>Embryophyta</taxon>
        <taxon>Tracheophyta</taxon>
        <taxon>Spermatophyta</taxon>
        <taxon>Magnoliopsida</taxon>
        <taxon>eudicotyledons</taxon>
        <taxon>Gunneridae</taxon>
        <taxon>Pentapetalae</taxon>
        <taxon>rosids</taxon>
        <taxon>malvids</taxon>
        <taxon>Malvales</taxon>
        <taxon>Malvaceae</taxon>
        <taxon>Byttnerioideae</taxon>
        <taxon>Theobroma</taxon>
    </lineage>
</organism>
<feature type="compositionally biased region" description="Polar residues" evidence="1">
    <location>
        <begin position="13"/>
        <end position="25"/>
    </location>
</feature>
<protein>
    <submittedName>
        <fullName evidence="2">Uncharacterized protein</fullName>
    </submittedName>
</protein>
<reference evidence="2 3" key="1">
    <citation type="journal article" date="2013" name="Genome Biol.">
        <title>The genome sequence of the most widely cultivated cacao type and its use to identify candidate genes regulating pod color.</title>
        <authorList>
            <person name="Motamayor J.C."/>
            <person name="Mockaitis K."/>
            <person name="Schmutz J."/>
            <person name="Haiminen N."/>
            <person name="Iii D.L."/>
            <person name="Cornejo O."/>
            <person name="Findley S.D."/>
            <person name="Zheng P."/>
            <person name="Utro F."/>
            <person name="Royaert S."/>
            <person name="Saski C."/>
            <person name="Jenkins J."/>
            <person name="Podicheti R."/>
            <person name="Zhao M."/>
            <person name="Scheffler B.E."/>
            <person name="Stack J.C."/>
            <person name="Feltus F.A."/>
            <person name="Mustiga G.M."/>
            <person name="Amores F."/>
            <person name="Phillips W."/>
            <person name="Marelli J.P."/>
            <person name="May G.D."/>
            <person name="Shapiro H."/>
            <person name="Ma J."/>
            <person name="Bustamante C.D."/>
            <person name="Schnell R.J."/>
            <person name="Main D."/>
            <person name="Gilbert D."/>
            <person name="Parida L."/>
            <person name="Kuhn D.N."/>
        </authorList>
    </citation>
    <scope>NUCLEOTIDE SEQUENCE [LARGE SCALE GENOMIC DNA]</scope>
    <source>
        <strain evidence="3">cv. Matina 1-6</strain>
    </source>
</reference>
<accession>A0A061FET1</accession>
<feature type="region of interest" description="Disordered" evidence="1">
    <location>
        <begin position="38"/>
        <end position="67"/>
    </location>
</feature>
<proteinExistence type="predicted"/>
<keyword evidence="3" id="KW-1185">Reference proteome</keyword>
<dbReference type="AlphaFoldDB" id="A0A061FET1"/>